<keyword evidence="1" id="KW-0472">Membrane</keyword>
<keyword evidence="1" id="KW-1133">Transmembrane helix</keyword>
<feature type="transmembrane region" description="Helical" evidence="1">
    <location>
        <begin position="49"/>
        <end position="69"/>
    </location>
</feature>
<dbReference type="RefSeq" id="WP_326279544.1">
    <property type="nucleotide sequence ID" value="NZ_JAYKYV010000015.1"/>
</dbReference>
<feature type="transmembrane region" description="Helical" evidence="1">
    <location>
        <begin position="75"/>
        <end position="95"/>
    </location>
</feature>
<dbReference type="Proteomes" id="UP001355298">
    <property type="component" value="Unassembled WGS sequence"/>
</dbReference>
<proteinExistence type="predicted"/>
<sequence>MLLPAKIIIGIVALLHIYFLWLEMFAWTTKAKKVFRTFPEELFEPTKTLAANQGLYNGFLAAGLIWSLIIQDAVWQVYVAMFFLGCVAVAGIYGAATASKKIFMVQAFPAMVGILLLLIHQFL</sequence>
<evidence type="ECO:0000313" key="2">
    <source>
        <dbReference type="EMBL" id="MEC4266533.1"/>
    </source>
</evidence>
<evidence type="ECO:0000313" key="3">
    <source>
        <dbReference type="Proteomes" id="UP001355298"/>
    </source>
</evidence>
<reference evidence="2 3" key="1">
    <citation type="submission" date="2024-01" db="EMBL/GenBank/DDBJ databases">
        <title>The strains designed SYSU M86414 and SYSU M84420 isolated from the marine sediment in San Sha City (Hainan Province, China).</title>
        <authorList>
            <person name="Guo D."/>
        </authorList>
    </citation>
    <scope>NUCLEOTIDE SEQUENCE [LARGE SCALE GENOMIC DNA]</scope>
    <source>
        <strain evidence="2 3">SYSU M84420</strain>
    </source>
</reference>
<dbReference type="PANTHER" id="PTHR38446:SF1">
    <property type="entry name" value="BLL0914 PROTEIN"/>
    <property type="match status" value="1"/>
</dbReference>
<name>A0ABU6ITR8_9FLAO</name>
<dbReference type="EMBL" id="JAYMGW010000015">
    <property type="protein sequence ID" value="MEC4266533.1"/>
    <property type="molecule type" value="Genomic_DNA"/>
</dbReference>
<keyword evidence="3" id="KW-1185">Reference proteome</keyword>
<dbReference type="InterPro" id="IPR009732">
    <property type="entry name" value="DUF1304"/>
</dbReference>
<protein>
    <submittedName>
        <fullName evidence="2">DUF1304 domain-containing protein</fullName>
    </submittedName>
</protein>
<feature type="transmembrane region" description="Helical" evidence="1">
    <location>
        <begin position="102"/>
        <end position="122"/>
    </location>
</feature>
<organism evidence="2 3">
    <name type="scientific">Flagellimonas halotolerans</name>
    <dbReference type="NCBI Taxonomy" id="3112164"/>
    <lineage>
        <taxon>Bacteria</taxon>
        <taxon>Pseudomonadati</taxon>
        <taxon>Bacteroidota</taxon>
        <taxon>Flavobacteriia</taxon>
        <taxon>Flavobacteriales</taxon>
        <taxon>Flavobacteriaceae</taxon>
        <taxon>Flagellimonas</taxon>
    </lineage>
</organism>
<gene>
    <name evidence="2" type="ORF">VOP03_14345</name>
</gene>
<dbReference type="Pfam" id="PF06993">
    <property type="entry name" value="DUF1304"/>
    <property type="match status" value="1"/>
</dbReference>
<feature type="transmembrane region" description="Helical" evidence="1">
    <location>
        <begin position="6"/>
        <end position="28"/>
    </location>
</feature>
<accession>A0ABU6ITR8</accession>
<evidence type="ECO:0000256" key="1">
    <source>
        <dbReference type="SAM" id="Phobius"/>
    </source>
</evidence>
<dbReference type="PANTHER" id="PTHR38446">
    <property type="entry name" value="BLL0914 PROTEIN"/>
    <property type="match status" value="1"/>
</dbReference>
<comment type="caution">
    <text evidence="2">The sequence shown here is derived from an EMBL/GenBank/DDBJ whole genome shotgun (WGS) entry which is preliminary data.</text>
</comment>
<keyword evidence="1" id="KW-0812">Transmembrane</keyword>